<dbReference type="Gramene" id="Bo2g105200.1">
    <property type="protein sequence ID" value="Bo2g105200.1"/>
    <property type="gene ID" value="Bo2g105200"/>
</dbReference>
<reference evidence="1 2" key="1">
    <citation type="journal article" date="2014" name="Genome Biol.">
        <title>Transcriptome and methylome profiling reveals relics of genome dominance in the mesopolyploid Brassica oleracea.</title>
        <authorList>
            <person name="Parkin I.A."/>
            <person name="Koh C."/>
            <person name="Tang H."/>
            <person name="Robinson S.J."/>
            <person name="Kagale S."/>
            <person name="Clarke W.E."/>
            <person name="Town C.D."/>
            <person name="Nixon J."/>
            <person name="Krishnakumar V."/>
            <person name="Bidwell S.L."/>
            <person name="Denoeud F."/>
            <person name="Belcram H."/>
            <person name="Links M.G."/>
            <person name="Just J."/>
            <person name="Clarke C."/>
            <person name="Bender T."/>
            <person name="Huebert T."/>
            <person name="Mason A.S."/>
            <person name="Pires J.C."/>
            <person name="Barker G."/>
            <person name="Moore J."/>
            <person name="Walley P.G."/>
            <person name="Manoli S."/>
            <person name="Batley J."/>
            <person name="Edwards D."/>
            <person name="Nelson M.N."/>
            <person name="Wang X."/>
            <person name="Paterson A.H."/>
            <person name="King G."/>
            <person name="Bancroft I."/>
            <person name="Chalhoub B."/>
            <person name="Sharpe A.G."/>
        </authorList>
    </citation>
    <scope>NUCLEOTIDE SEQUENCE</scope>
    <source>
        <strain evidence="1 2">cv. TO1000</strain>
    </source>
</reference>
<proteinExistence type="predicted"/>
<evidence type="ECO:0000313" key="2">
    <source>
        <dbReference type="Proteomes" id="UP000032141"/>
    </source>
</evidence>
<name>A0A0D3ASU9_BRAOL</name>
<accession>A0A0D3ASU9</accession>
<sequence>MPSLKADSIVKVDRFEVAMCSSMYKITDHPFLILVISLTIIDEVITGAREINLQSRLDCSKSPSDCEHKPRTIRALTSPKKQLESLSVSSLIPDVPWGSAPGKTDMHGLIMESSKDICSLFDSYLPNHEASTHKITWIMFSTQLRSSLKKNEIKRSSYVIVMLFTNQVIFSSREFRPPEKLEMANLLSDEPTVNSIMAKIIIHVLNVQESIGLDGFQKDSKTSLFGPNGETDKILAKGKDGFRPGLKETCLGPYQEHILHFSKSWSWLYEEIDHAGFYLKVFPLTWWWSDSRARSRDVTRTLLSFLVRLSPSFDPSFVGPAHHYSPSLSYLISHFSHLCDSVPPRLLLVSPPPRLLFSPPPRLLLFSLPPRSPSHPHHVEEARFMVSLFLSLSVECNSFLFLVKVVVSRDAGLWSCAAESSVAGSGPIRDSTEGIPTIAADDIAFMNSLRNPYYSIFSVLRMYIFLVVYK</sequence>
<evidence type="ECO:0000313" key="1">
    <source>
        <dbReference type="EnsemblPlants" id="Bo2g105200.1"/>
    </source>
</evidence>
<dbReference type="HOGENOM" id="CLU_581866_0_0_1"/>
<dbReference type="Proteomes" id="UP000032141">
    <property type="component" value="Chromosome C2"/>
</dbReference>
<organism evidence="1 2">
    <name type="scientific">Brassica oleracea var. oleracea</name>
    <dbReference type="NCBI Taxonomy" id="109376"/>
    <lineage>
        <taxon>Eukaryota</taxon>
        <taxon>Viridiplantae</taxon>
        <taxon>Streptophyta</taxon>
        <taxon>Embryophyta</taxon>
        <taxon>Tracheophyta</taxon>
        <taxon>Spermatophyta</taxon>
        <taxon>Magnoliopsida</taxon>
        <taxon>eudicotyledons</taxon>
        <taxon>Gunneridae</taxon>
        <taxon>Pentapetalae</taxon>
        <taxon>rosids</taxon>
        <taxon>malvids</taxon>
        <taxon>Brassicales</taxon>
        <taxon>Brassicaceae</taxon>
        <taxon>Brassiceae</taxon>
        <taxon>Brassica</taxon>
    </lineage>
</organism>
<dbReference type="EnsemblPlants" id="Bo2g105200.1">
    <property type="protein sequence ID" value="Bo2g105200.1"/>
    <property type="gene ID" value="Bo2g105200"/>
</dbReference>
<keyword evidence="2" id="KW-1185">Reference proteome</keyword>
<dbReference type="AlphaFoldDB" id="A0A0D3ASU9"/>
<protein>
    <submittedName>
        <fullName evidence="1">Uncharacterized protein</fullName>
    </submittedName>
</protein>
<reference evidence="1" key="2">
    <citation type="submission" date="2015-03" db="UniProtKB">
        <authorList>
            <consortium name="EnsemblPlants"/>
        </authorList>
    </citation>
    <scope>IDENTIFICATION</scope>
</reference>